<protein>
    <submittedName>
        <fullName evidence="1">Uncharacterized protein</fullName>
    </submittedName>
</protein>
<organism evidence="1 2">
    <name type="scientific">Kaistia terrae</name>
    <dbReference type="NCBI Taxonomy" id="537017"/>
    <lineage>
        <taxon>Bacteria</taxon>
        <taxon>Pseudomonadati</taxon>
        <taxon>Pseudomonadota</taxon>
        <taxon>Alphaproteobacteria</taxon>
        <taxon>Hyphomicrobiales</taxon>
        <taxon>Kaistiaceae</taxon>
        <taxon>Kaistia</taxon>
    </lineage>
</organism>
<name>A0ABW0Q0K4_9HYPH</name>
<dbReference type="Proteomes" id="UP001596150">
    <property type="component" value="Unassembled WGS sequence"/>
</dbReference>
<evidence type="ECO:0000313" key="1">
    <source>
        <dbReference type="EMBL" id="MFC5517883.1"/>
    </source>
</evidence>
<keyword evidence="2" id="KW-1185">Reference proteome</keyword>
<dbReference type="RefSeq" id="WP_266345271.1">
    <property type="nucleotide sequence ID" value="NZ_JAPKNH010000007.1"/>
</dbReference>
<evidence type="ECO:0000313" key="2">
    <source>
        <dbReference type="Proteomes" id="UP001596150"/>
    </source>
</evidence>
<reference evidence="2" key="1">
    <citation type="journal article" date="2019" name="Int. J. Syst. Evol. Microbiol.">
        <title>The Global Catalogue of Microorganisms (GCM) 10K type strain sequencing project: providing services to taxonomists for standard genome sequencing and annotation.</title>
        <authorList>
            <consortium name="The Broad Institute Genomics Platform"/>
            <consortium name="The Broad Institute Genome Sequencing Center for Infectious Disease"/>
            <person name="Wu L."/>
            <person name="Ma J."/>
        </authorList>
    </citation>
    <scope>NUCLEOTIDE SEQUENCE [LARGE SCALE GENOMIC DNA]</scope>
    <source>
        <strain evidence="2">KACC 12633</strain>
    </source>
</reference>
<proteinExistence type="predicted"/>
<sequence>MIWGLEEFADAEYQERVWAGNGRGEMSSFEEALTATFDNSRLDQILYTGRGTDQLSLQMLALARKLNIAVQKVPQLGPAEAILGHHAMADVRLIAKEMLSLIESEGLVPIDRSGV</sequence>
<comment type="caution">
    <text evidence="1">The sequence shown here is derived from an EMBL/GenBank/DDBJ whole genome shotgun (WGS) entry which is preliminary data.</text>
</comment>
<gene>
    <name evidence="1" type="ORF">ACFPP9_19040</name>
</gene>
<accession>A0ABW0Q0K4</accession>
<dbReference type="EMBL" id="JBHSML010000012">
    <property type="protein sequence ID" value="MFC5517883.1"/>
    <property type="molecule type" value="Genomic_DNA"/>
</dbReference>